<keyword evidence="2" id="KW-1185">Reference proteome</keyword>
<sequence>MSAPTIHPPLTDNDDQHRQLARGAFTDAMAQRETLAEYDEFDLTLPTSDVVNEAIGAWLGTGLVHESYSERDLREITSAIVGRVATVLALVGWQPPARLLEGGGEADQPPTVRQSEDKIRDLWNVIQIFVTRYPGCETTITAKELEGRSDLGVVVVSDPEPDGSVRLKVRQR</sequence>
<evidence type="ECO:0000313" key="2">
    <source>
        <dbReference type="Proteomes" id="UP000605568"/>
    </source>
</evidence>
<proteinExistence type="predicted"/>
<dbReference type="Proteomes" id="UP000605568">
    <property type="component" value="Unassembled WGS sequence"/>
</dbReference>
<reference evidence="2" key="1">
    <citation type="journal article" date="2019" name="Int. J. Syst. Evol. Microbiol.">
        <title>The Global Catalogue of Microorganisms (GCM) 10K type strain sequencing project: providing services to taxonomists for standard genome sequencing and annotation.</title>
        <authorList>
            <consortium name="The Broad Institute Genomics Platform"/>
            <consortium name="The Broad Institute Genome Sequencing Center for Infectious Disease"/>
            <person name="Wu L."/>
            <person name="Ma J."/>
        </authorList>
    </citation>
    <scope>NUCLEOTIDE SEQUENCE [LARGE SCALE GENOMIC DNA]</scope>
    <source>
        <strain evidence="2">CGMCC 4.7367</strain>
    </source>
</reference>
<dbReference type="EMBL" id="BNAR01000018">
    <property type="protein sequence ID" value="GHH57482.1"/>
    <property type="molecule type" value="Genomic_DNA"/>
</dbReference>
<gene>
    <name evidence="1" type="ORF">GCM10017774_77040</name>
</gene>
<comment type="caution">
    <text evidence="1">The sequence shown here is derived from an EMBL/GenBank/DDBJ whole genome shotgun (WGS) entry which is preliminary data.</text>
</comment>
<name>A0ABQ3MSH8_9PSEU</name>
<accession>A0ABQ3MSH8</accession>
<organism evidence="1 2">
    <name type="scientific">Lentzea cavernae</name>
    <dbReference type="NCBI Taxonomy" id="2020703"/>
    <lineage>
        <taxon>Bacteria</taxon>
        <taxon>Bacillati</taxon>
        <taxon>Actinomycetota</taxon>
        <taxon>Actinomycetes</taxon>
        <taxon>Pseudonocardiales</taxon>
        <taxon>Pseudonocardiaceae</taxon>
        <taxon>Lentzea</taxon>
    </lineage>
</organism>
<evidence type="ECO:0000313" key="1">
    <source>
        <dbReference type="EMBL" id="GHH57482.1"/>
    </source>
</evidence>
<protein>
    <submittedName>
        <fullName evidence="1">Uncharacterized protein</fullName>
    </submittedName>
</protein>